<evidence type="ECO:0000313" key="3">
    <source>
        <dbReference type="EMBL" id="CAD8721689.1"/>
    </source>
</evidence>
<keyword evidence="2" id="KW-0472">Membrane</keyword>
<dbReference type="InterPro" id="IPR005134">
    <property type="entry name" value="UPF0114"/>
</dbReference>
<feature type="transmembrane region" description="Helical" evidence="2">
    <location>
        <begin position="299"/>
        <end position="319"/>
    </location>
</feature>
<keyword evidence="2" id="KW-0812">Transmembrane</keyword>
<dbReference type="Pfam" id="PF03350">
    <property type="entry name" value="UPF0114"/>
    <property type="match status" value="1"/>
</dbReference>
<feature type="compositionally biased region" description="Low complexity" evidence="1">
    <location>
        <begin position="33"/>
        <end position="43"/>
    </location>
</feature>
<gene>
    <name evidence="3" type="ORF">MANT1106_LOCUS20902</name>
</gene>
<accession>A0A7S0T4K6</accession>
<evidence type="ECO:0000256" key="2">
    <source>
        <dbReference type="SAM" id="Phobius"/>
    </source>
</evidence>
<reference evidence="3" key="1">
    <citation type="submission" date="2021-01" db="EMBL/GenBank/DDBJ databases">
        <authorList>
            <person name="Corre E."/>
            <person name="Pelletier E."/>
            <person name="Niang G."/>
            <person name="Scheremetjew M."/>
            <person name="Finn R."/>
            <person name="Kale V."/>
            <person name="Holt S."/>
            <person name="Cochrane G."/>
            <person name="Meng A."/>
            <person name="Brown T."/>
            <person name="Cohen L."/>
        </authorList>
    </citation>
    <scope>NUCLEOTIDE SEQUENCE</scope>
    <source>
        <strain evidence="3">SL-175</strain>
    </source>
</reference>
<proteinExistence type="predicted"/>
<feature type="region of interest" description="Disordered" evidence="1">
    <location>
        <begin position="1"/>
        <end position="114"/>
    </location>
</feature>
<evidence type="ECO:0000256" key="1">
    <source>
        <dbReference type="SAM" id="MobiDB-lite"/>
    </source>
</evidence>
<feature type="transmembrane region" description="Helical" evidence="2">
    <location>
        <begin position="161"/>
        <end position="188"/>
    </location>
</feature>
<feature type="compositionally biased region" description="Polar residues" evidence="1">
    <location>
        <begin position="1"/>
        <end position="16"/>
    </location>
</feature>
<sequence length="330" mass="35478">MSAAMTSSVATPSLRQTVALRPSSGRPGRQGPAVRAARSSSSRGGENKRSKTLSSSKLLGCPSAPGGTTVFGTRKRSASTQNSAISVQSPSSPASGEFEPEHQPGSSPATTGPKMMTFTAEELAQRDVKAFRDFKSQEAKRRIQRKPWSEMKFKEQFEFAFVRFTLTMSGGFVLLGVVSSLCLSGLLFSMGMKEVMFDAVTAWMNYNPVELVASAVGALDRFLLGMVCLVFGLGSYELFLARSNRDGEVRDAKLKKLSWLRVSSIDDLEQKVGEIIVAVMVVNLLEMSLHMKYTHPVDLVWAAMAAVMSAGALALLHFASGGHGGKEGAH</sequence>
<dbReference type="AlphaFoldDB" id="A0A7S0T4K6"/>
<dbReference type="PANTHER" id="PTHR31721">
    <property type="entry name" value="OS06G0710300 PROTEIN"/>
    <property type="match status" value="1"/>
</dbReference>
<feature type="compositionally biased region" description="Polar residues" evidence="1">
    <location>
        <begin position="78"/>
        <end position="94"/>
    </location>
</feature>
<dbReference type="PANTHER" id="PTHR31721:SF4">
    <property type="entry name" value="OS06G0710300 PROTEIN"/>
    <property type="match status" value="1"/>
</dbReference>
<organism evidence="3">
    <name type="scientific">Mantoniella antarctica</name>
    <dbReference type="NCBI Taxonomy" id="81844"/>
    <lineage>
        <taxon>Eukaryota</taxon>
        <taxon>Viridiplantae</taxon>
        <taxon>Chlorophyta</taxon>
        <taxon>Mamiellophyceae</taxon>
        <taxon>Mamiellales</taxon>
        <taxon>Mamiellaceae</taxon>
        <taxon>Mantoniella</taxon>
    </lineage>
</organism>
<feature type="transmembrane region" description="Helical" evidence="2">
    <location>
        <begin position="222"/>
        <end position="240"/>
    </location>
</feature>
<name>A0A7S0T4K6_9CHLO</name>
<protein>
    <submittedName>
        <fullName evidence="3">Uncharacterized protein</fullName>
    </submittedName>
</protein>
<keyword evidence="2" id="KW-1133">Transmembrane helix</keyword>
<dbReference type="EMBL" id="HBFC01035124">
    <property type="protein sequence ID" value="CAD8721689.1"/>
    <property type="molecule type" value="Transcribed_RNA"/>
</dbReference>